<evidence type="ECO:0008006" key="4">
    <source>
        <dbReference type="Google" id="ProtNLM"/>
    </source>
</evidence>
<reference evidence="3" key="1">
    <citation type="journal article" date="2019" name="Int. J. Syst. Evol. Microbiol.">
        <title>The Global Catalogue of Microorganisms (GCM) 10K type strain sequencing project: providing services to taxonomists for standard genome sequencing and annotation.</title>
        <authorList>
            <consortium name="The Broad Institute Genomics Platform"/>
            <consortium name="The Broad Institute Genome Sequencing Center for Infectious Disease"/>
            <person name="Wu L."/>
            <person name="Ma J."/>
        </authorList>
    </citation>
    <scope>NUCLEOTIDE SEQUENCE [LARGE SCALE GENOMIC DNA]</scope>
    <source>
        <strain evidence="3">CGMCC 1.13587</strain>
    </source>
</reference>
<gene>
    <name evidence="2" type="ORF">ACFPPB_20205</name>
</gene>
<sequence length="99" mass="11029">MRVHERYRSADRHHDAPTSLGDTSIAVITTQQVATLLSYPSASAVRQAHQRGTLPVPLYRLGNRRRLLARLADVEKALTERLEPSRTVTQGALIEEEAS</sequence>
<protein>
    <recommendedName>
        <fullName evidence="4">Helix-turn-helix domain-containing protein</fullName>
    </recommendedName>
</protein>
<dbReference type="RefSeq" id="WP_377330447.1">
    <property type="nucleotide sequence ID" value="NZ_JBHSNG010000066.1"/>
</dbReference>
<keyword evidence="3" id="KW-1185">Reference proteome</keyword>
<organism evidence="2 3">
    <name type="scientific">Rhodanobacter terrae</name>
    <dbReference type="NCBI Taxonomy" id="418647"/>
    <lineage>
        <taxon>Bacteria</taxon>
        <taxon>Pseudomonadati</taxon>
        <taxon>Pseudomonadota</taxon>
        <taxon>Gammaproteobacteria</taxon>
        <taxon>Lysobacterales</taxon>
        <taxon>Rhodanobacteraceae</taxon>
        <taxon>Rhodanobacter</taxon>
    </lineage>
</organism>
<dbReference type="Proteomes" id="UP001596111">
    <property type="component" value="Unassembled WGS sequence"/>
</dbReference>
<feature type="compositionally biased region" description="Basic and acidic residues" evidence="1">
    <location>
        <begin position="1"/>
        <end position="16"/>
    </location>
</feature>
<evidence type="ECO:0000313" key="3">
    <source>
        <dbReference type="Proteomes" id="UP001596111"/>
    </source>
</evidence>
<dbReference type="EMBL" id="JBHSNG010000066">
    <property type="protein sequence ID" value="MFC5583437.1"/>
    <property type="molecule type" value="Genomic_DNA"/>
</dbReference>
<accession>A0ABW0T228</accession>
<name>A0ABW0T228_9GAMM</name>
<comment type="caution">
    <text evidence="2">The sequence shown here is derived from an EMBL/GenBank/DDBJ whole genome shotgun (WGS) entry which is preliminary data.</text>
</comment>
<evidence type="ECO:0000313" key="2">
    <source>
        <dbReference type="EMBL" id="MFC5583437.1"/>
    </source>
</evidence>
<evidence type="ECO:0000256" key="1">
    <source>
        <dbReference type="SAM" id="MobiDB-lite"/>
    </source>
</evidence>
<feature type="region of interest" description="Disordered" evidence="1">
    <location>
        <begin position="1"/>
        <end position="20"/>
    </location>
</feature>
<proteinExistence type="predicted"/>